<dbReference type="EC" id="2.7.4.9" evidence="8"/>
<dbReference type="OrthoDB" id="9774907at2"/>
<dbReference type="CDD" id="cd01672">
    <property type="entry name" value="TMPK"/>
    <property type="match status" value="1"/>
</dbReference>
<protein>
    <recommendedName>
        <fullName evidence="8">Thymidylate kinase</fullName>
        <ecNumber evidence="8">2.7.4.9</ecNumber>
    </recommendedName>
    <alternativeName>
        <fullName evidence="8">dTMP kinase</fullName>
    </alternativeName>
</protein>
<evidence type="ECO:0000256" key="1">
    <source>
        <dbReference type="ARBA" id="ARBA00009776"/>
    </source>
</evidence>
<evidence type="ECO:0000256" key="3">
    <source>
        <dbReference type="ARBA" id="ARBA00022727"/>
    </source>
</evidence>
<evidence type="ECO:0000256" key="6">
    <source>
        <dbReference type="ARBA" id="ARBA00022840"/>
    </source>
</evidence>
<dbReference type="GO" id="GO:0004798">
    <property type="term" value="F:dTMP kinase activity"/>
    <property type="evidence" value="ECO:0007669"/>
    <property type="project" value="UniProtKB-UniRule"/>
</dbReference>
<name>A0A410JV02_9BACT</name>
<dbReference type="KEGG" id="gtl:EP073_00250"/>
<dbReference type="InterPro" id="IPR018095">
    <property type="entry name" value="Thymidylate_kin_CS"/>
</dbReference>
<keyword evidence="6 8" id="KW-0067">ATP-binding</keyword>
<dbReference type="NCBIfam" id="TIGR00041">
    <property type="entry name" value="DTMP_kinase"/>
    <property type="match status" value="1"/>
</dbReference>
<keyword evidence="3 8" id="KW-0545">Nucleotide biosynthesis</keyword>
<dbReference type="PROSITE" id="PS01331">
    <property type="entry name" value="THYMIDYLATE_KINASE"/>
    <property type="match status" value="1"/>
</dbReference>
<evidence type="ECO:0000256" key="5">
    <source>
        <dbReference type="ARBA" id="ARBA00022777"/>
    </source>
</evidence>
<dbReference type="EMBL" id="CP035108">
    <property type="protein sequence ID" value="QAR31885.1"/>
    <property type="molecule type" value="Genomic_DNA"/>
</dbReference>
<evidence type="ECO:0000313" key="11">
    <source>
        <dbReference type="Proteomes" id="UP000287502"/>
    </source>
</evidence>
<gene>
    <name evidence="8 10" type="primary">tmk</name>
    <name evidence="10" type="ORF">EP073_00250</name>
</gene>
<evidence type="ECO:0000259" key="9">
    <source>
        <dbReference type="Pfam" id="PF02223"/>
    </source>
</evidence>
<keyword evidence="2 8" id="KW-0808">Transferase</keyword>
<dbReference type="InterPro" id="IPR039430">
    <property type="entry name" value="Thymidylate_kin-like_dom"/>
</dbReference>
<dbReference type="GO" id="GO:0005524">
    <property type="term" value="F:ATP binding"/>
    <property type="evidence" value="ECO:0007669"/>
    <property type="project" value="UniProtKB-UniRule"/>
</dbReference>
<dbReference type="SUPFAM" id="SSF52540">
    <property type="entry name" value="P-loop containing nucleoside triphosphate hydrolases"/>
    <property type="match status" value="1"/>
</dbReference>
<proteinExistence type="inferred from homology"/>
<organism evidence="10 11">
    <name type="scientific">Geovibrio thiophilus</name>
    <dbReference type="NCBI Taxonomy" id="139438"/>
    <lineage>
        <taxon>Bacteria</taxon>
        <taxon>Pseudomonadati</taxon>
        <taxon>Deferribacterota</taxon>
        <taxon>Deferribacteres</taxon>
        <taxon>Deferribacterales</taxon>
        <taxon>Geovibrionaceae</taxon>
        <taxon>Geovibrio</taxon>
    </lineage>
</organism>
<dbReference type="GO" id="GO:0005829">
    <property type="term" value="C:cytosol"/>
    <property type="evidence" value="ECO:0007669"/>
    <property type="project" value="TreeGrafter"/>
</dbReference>
<dbReference type="InterPro" id="IPR027417">
    <property type="entry name" value="P-loop_NTPase"/>
</dbReference>
<dbReference type="GO" id="GO:0006233">
    <property type="term" value="P:dTDP biosynthetic process"/>
    <property type="evidence" value="ECO:0007669"/>
    <property type="project" value="InterPro"/>
</dbReference>
<dbReference type="Proteomes" id="UP000287502">
    <property type="component" value="Chromosome"/>
</dbReference>
<keyword evidence="4 8" id="KW-0547">Nucleotide-binding</keyword>
<dbReference type="GO" id="GO:0006227">
    <property type="term" value="P:dUDP biosynthetic process"/>
    <property type="evidence" value="ECO:0007669"/>
    <property type="project" value="TreeGrafter"/>
</dbReference>
<reference evidence="10 11" key="1">
    <citation type="submission" date="2019-01" db="EMBL/GenBank/DDBJ databases">
        <title>Geovibrio thiophilus DSM 11263, complete genome.</title>
        <authorList>
            <person name="Spring S."/>
            <person name="Bunk B."/>
            <person name="Sproer C."/>
        </authorList>
    </citation>
    <scope>NUCLEOTIDE SEQUENCE [LARGE SCALE GENOMIC DNA]</scope>
    <source>
        <strain evidence="10 11">DSM 11263</strain>
    </source>
</reference>
<keyword evidence="11" id="KW-1185">Reference proteome</keyword>
<dbReference type="Gene3D" id="3.40.50.300">
    <property type="entry name" value="P-loop containing nucleotide triphosphate hydrolases"/>
    <property type="match status" value="1"/>
</dbReference>
<keyword evidence="5 8" id="KW-0418">Kinase</keyword>
<dbReference type="PANTHER" id="PTHR10344">
    <property type="entry name" value="THYMIDYLATE KINASE"/>
    <property type="match status" value="1"/>
</dbReference>
<accession>A0A410JV02</accession>
<comment type="similarity">
    <text evidence="1 8">Belongs to the thymidylate kinase family.</text>
</comment>
<comment type="function">
    <text evidence="8">Phosphorylation of dTMP to form dTDP in both de novo and salvage pathways of dTTP synthesis.</text>
</comment>
<dbReference type="AlphaFoldDB" id="A0A410JV02"/>
<evidence type="ECO:0000256" key="2">
    <source>
        <dbReference type="ARBA" id="ARBA00022679"/>
    </source>
</evidence>
<sequence>MPLTARQNNGLYIALDGIDGCGKSTHCIRLAEYFGSLGRKVLLTREPGGTEIGAELRARLLSSKYELEPESEMMLFFVDRLEHLTKKVIPALNEGMVVISDRFTASTFAYQVFGRGIPENVYTALERMALKIVPDVAVIIDNEPITCIARAKARLAEDGKFDTEGKFEQLSYDFFRSVRNGFLTFAERNGYVRIVDGLGTVEEVFSRILSNVR</sequence>
<evidence type="ECO:0000256" key="8">
    <source>
        <dbReference type="HAMAP-Rule" id="MF_00165"/>
    </source>
</evidence>
<dbReference type="HAMAP" id="MF_00165">
    <property type="entry name" value="Thymidylate_kinase"/>
    <property type="match status" value="1"/>
</dbReference>
<dbReference type="GO" id="GO:0006235">
    <property type="term" value="P:dTTP biosynthetic process"/>
    <property type="evidence" value="ECO:0007669"/>
    <property type="project" value="UniProtKB-UniRule"/>
</dbReference>
<evidence type="ECO:0000256" key="4">
    <source>
        <dbReference type="ARBA" id="ARBA00022741"/>
    </source>
</evidence>
<dbReference type="PANTHER" id="PTHR10344:SF4">
    <property type="entry name" value="UMP-CMP KINASE 2, MITOCHONDRIAL"/>
    <property type="match status" value="1"/>
</dbReference>
<comment type="catalytic activity">
    <reaction evidence="7 8">
        <text>dTMP + ATP = dTDP + ADP</text>
        <dbReference type="Rhea" id="RHEA:13517"/>
        <dbReference type="ChEBI" id="CHEBI:30616"/>
        <dbReference type="ChEBI" id="CHEBI:58369"/>
        <dbReference type="ChEBI" id="CHEBI:63528"/>
        <dbReference type="ChEBI" id="CHEBI:456216"/>
        <dbReference type="EC" id="2.7.4.9"/>
    </reaction>
</comment>
<evidence type="ECO:0000256" key="7">
    <source>
        <dbReference type="ARBA" id="ARBA00048743"/>
    </source>
</evidence>
<evidence type="ECO:0000313" key="10">
    <source>
        <dbReference type="EMBL" id="QAR31885.1"/>
    </source>
</evidence>
<dbReference type="Pfam" id="PF02223">
    <property type="entry name" value="Thymidylate_kin"/>
    <property type="match status" value="1"/>
</dbReference>
<dbReference type="InterPro" id="IPR018094">
    <property type="entry name" value="Thymidylate_kinase"/>
</dbReference>
<feature type="binding site" evidence="8">
    <location>
        <begin position="17"/>
        <end position="24"/>
    </location>
    <ligand>
        <name>ATP</name>
        <dbReference type="ChEBI" id="CHEBI:30616"/>
    </ligand>
</feature>
<feature type="domain" description="Thymidylate kinase-like" evidence="9">
    <location>
        <begin position="15"/>
        <end position="208"/>
    </location>
</feature>